<keyword evidence="2" id="KW-1185">Reference proteome</keyword>
<comment type="caution">
    <text evidence="1">The sequence shown here is derived from an EMBL/GenBank/DDBJ whole genome shotgun (WGS) entry which is preliminary data.</text>
</comment>
<evidence type="ECO:0000313" key="2">
    <source>
        <dbReference type="Proteomes" id="UP001242368"/>
    </source>
</evidence>
<protein>
    <submittedName>
        <fullName evidence="1">DNA alkylation repair protein</fullName>
    </submittedName>
</protein>
<dbReference type="EMBL" id="JAUFQU010000001">
    <property type="protein sequence ID" value="MDN3706600.1"/>
    <property type="molecule type" value="Genomic_DNA"/>
</dbReference>
<organism evidence="1 2">
    <name type="scientific">Paenimyroides ceti</name>
    <dbReference type="NCBI Taxonomy" id="395087"/>
    <lineage>
        <taxon>Bacteria</taxon>
        <taxon>Pseudomonadati</taxon>
        <taxon>Bacteroidota</taxon>
        <taxon>Flavobacteriia</taxon>
        <taxon>Flavobacteriales</taxon>
        <taxon>Flavobacteriaceae</taxon>
        <taxon>Paenimyroides</taxon>
    </lineage>
</organism>
<dbReference type="SUPFAM" id="SSF48371">
    <property type="entry name" value="ARM repeat"/>
    <property type="match status" value="1"/>
</dbReference>
<dbReference type="Proteomes" id="UP001242368">
    <property type="component" value="Unassembled WGS sequence"/>
</dbReference>
<name>A0ABT8CTT3_9FLAO</name>
<dbReference type="RefSeq" id="WP_290362667.1">
    <property type="nucleotide sequence ID" value="NZ_JAUFQU010000001.1"/>
</dbReference>
<accession>A0ABT8CTT3</accession>
<dbReference type="InterPro" id="IPR016024">
    <property type="entry name" value="ARM-type_fold"/>
</dbReference>
<dbReference type="Pfam" id="PF08713">
    <property type="entry name" value="DNA_alkylation"/>
    <property type="match status" value="1"/>
</dbReference>
<reference evidence="2" key="1">
    <citation type="journal article" date="2019" name="Int. J. Syst. Evol. Microbiol.">
        <title>The Global Catalogue of Microorganisms (GCM) 10K type strain sequencing project: providing services to taxonomists for standard genome sequencing and annotation.</title>
        <authorList>
            <consortium name="The Broad Institute Genomics Platform"/>
            <consortium name="The Broad Institute Genome Sequencing Center for Infectious Disease"/>
            <person name="Wu L."/>
            <person name="Ma J."/>
        </authorList>
    </citation>
    <scope>NUCLEOTIDE SEQUENCE [LARGE SCALE GENOMIC DNA]</scope>
    <source>
        <strain evidence="2">CECT 7184</strain>
    </source>
</reference>
<proteinExistence type="predicted"/>
<sequence>MEFERKGARSLKDIPNDVLQHLNQGKISSVNLTEWLAVDQTLLLKNILKAHSRESYLKPVLSAVESLKNQTVNTVNKAIGAQLYRESINSNDEAFFEILSQHTSDMVRCWAVYTIINKPFKSVSETLHFIQVFAADQHFGVREIAWMAVRPLVAAHLEEALLILENWTMHEDENVRRFATEVTRPRGVWCEHIEELKQTPEMAVTILEALRADSSLYVQNSVANWLNDASKTRPDFVQTICERWNNESPVKATAYIVKRALRTLHKK</sequence>
<evidence type="ECO:0000313" key="1">
    <source>
        <dbReference type="EMBL" id="MDN3706600.1"/>
    </source>
</evidence>
<dbReference type="Gene3D" id="1.25.40.290">
    <property type="entry name" value="ARM repeat domains"/>
    <property type="match status" value="1"/>
</dbReference>
<gene>
    <name evidence="1" type="ORF">QW060_05585</name>
</gene>
<dbReference type="InterPro" id="IPR014825">
    <property type="entry name" value="DNA_alkylation"/>
</dbReference>